<dbReference type="HOGENOM" id="CLU_310298_0_0_2"/>
<reference evidence="8" key="1">
    <citation type="submission" date="2009-10" db="EMBL/GenBank/DDBJ databases">
        <title>Complete sequence of plasmid2 of Methanocaldococcus vulcanius M7.</title>
        <authorList>
            <consortium name="US DOE Joint Genome Institute"/>
            <person name="Lucas S."/>
            <person name="Copeland A."/>
            <person name="Lapidus A."/>
            <person name="Glavina del Rio T."/>
            <person name="Dalin E."/>
            <person name="Tice H."/>
            <person name="Bruce D."/>
            <person name="Goodwin L."/>
            <person name="Pitluck S."/>
            <person name="Lcollab F.I."/>
            <person name="Brettin T."/>
            <person name="Detter J.C."/>
            <person name="Han C."/>
            <person name="Tapia R."/>
            <person name="Kuske C.R."/>
            <person name="Schmutz J."/>
            <person name="Larimer F."/>
            <person name="Land M."/>
            <person name="Hauser L."/>
            <person name="Kyrpides N."/>
            <person name="Ovchinikova G."/>
            <person name="Sieprawska-Lupa M."/>
            <person name="Whitman W.B."/>
            <person name="Woyke T."/>
        </authorList>
    </citation>
    <scope>NUCLEOTIDE SEQUENCE [LARGE SCALE GENOMIC DNA]</scope>
    <source>
        <strain evidence="8">M7</strain>
        <plasmid evidence="8">pMETVU02</plasmid>
    </source>
</reference>
<dbReference type="InterPro" id="IPR031327">
    <property type="entry name" value="MCM"/>
</dbReference>
<dbReference type="PRINTS" id="PR01657">
    <property type="entry name" value="MCMFAMILY"/>
</dbReference>
<dbReference type="RefSeq" id="WP_012819845.1">
    <property type="nucleotide sequence ID" value="NC_013409.1"/>
</dbReference>
<comment type="similarity">
    <text evidence="1 6">Belongs to the MCM family.</text>
</comment>
<keyword evidence="9" id="KW-1185">Reference proteome</keyword>
<dbReference type="Gene3D" id="3.40.50.300">
    <property type="entry name" value="P-loop containing nucleotide triphosphate hydrolases"/>
    <property type="match status" value="1"/>
</dbReference>
<dbReference type="InterPro" id="IPR036388">
    <property type="entry name" value="WH-like_DNA-bd_sf"/>
</dbReference>
<dbReference type="GO" id="GO:0006260">
    <property type="term" value="P:DNA replication"/>
    <property type="evidence" value="ECO:0007669"/>
    <property type="project" value="UniProtKB-KW"/>
</dbReference>
<dbReference type="GeneID" id="8514136"/>
<dbReference type="KEGG" id="mvu:Metvu_1765"/>
<protein>
    <submittedName>
        <fullName evidence="8">MCM family protein</fullName>
    </submittedName>
</protein>
<dbReference type="SMART" id="SM00350">
    <property type="entry name" value="MCM"/>
    <property type="match status" value="1"/>
</dbReference>
<dbReference type="Proteomes" id="UP000002063">
    <property type="component" value="Plasmid pMETVU02"/>
</dbReference>
<evidence type="ECO:0000259" key="7">
    <source>
        <dbReference type="PROSITE" id="PS50051"/>
    </source>
</evidence>
<keyword evidence="2" id="KW-0235">DNA replication</keyword>
<evidence type="ECO:0000256" key="3">
    <source>
        <dbReference type="ARBA" id="ARBA00022741"/>
    </source>
</evidence>
<gene>
    <name evidence="8" type="ORF">Metvu_1765</name>
</gene>
<dbReference type="InterPro" id="IPR001208">
    <property type="entry name" value="MCM_dom"/>
</dbReference>
<evidence type="ECO:0000256" key="1">
    <source>
        <dbReference type="ARBA" id="ARBA00008010"/>
    </source>
</evidence>
<organism evidence="8 9">
    <name type="scientific">Methanocaldococcus vulcanius (strain ATCC 700851 / DSM 12094 / M7)</name>
    <name type="common">Methanococcus vulcanius</name>
    <dbReference type="NCBI Taxonomy" id="579137"/>
    <lineage>
        <taxon>Archaea</taxon>
        <taxon>Methanobacteriati</taxon>
        <taxon>Methanobacteriota</taxon>
        <taxon>Methanomada group</taxon>
        <taxon>Methanococci</taxon>
        <taxon>Methanococcales</taxon>
        <taxon>Methanocaldococcaceae</taxon>
        <taxon>Methanocaldococcus</taxon>
    </lineage>
</organism>
<name>C9RIH8_METVM</name>
<dbReference type="Pfam" id="PF17855">
    <property type="entry name" value="MCM_lid"/>
    <property type="match status" value="1"/>
</dbReference>
<dbReference type="InterPro" id="IPR027417">
    <property type="entry name" value="P-loop_NTPase"/>
</dbReference>
<dbReference type="GO" id="GO:0005524">
    <property type="term" value="F:ATP binding"/>
    <property type="evidence" value="ECO:0007669"/>
    <property type="project" value="UniProtKB-KW"/>
</dbReference>
<evidence type="ECO:0000313" key="9">
    <source>
        <dbReference type="Proteomes" id="UP000002063"/>
    </source>
</evidence>
<dbReference type="AlphaFoldDB" id="C9RIH8"/>
<geneLocation type="plasmid" evidence="8 9">
    <name>pMETVU02</name>
</geneLocation>
<dbReference type="Gene3D" id="1.10.10.10">
    <property type="entry name" value="Winged helix-like DNA-binding domain superfamily/Winged helix DNA-binding domain"/>
    <property type="match status" value="1"/>
</dbReference>
<evidence type="ECO:0000256" key="4">
    <source>
        <dbReference type="ARBA" id="ARBA00022840"/>
    </source>
</evidence>
<evidence type="ECO:0000313" key="8">
    <source>
        <dbReference type="EMBL" id="ACX73615.1"/>
    </source>
</evidence>
<evidence type="ECO:0000256" key="6">
    <source>
        <dbReference type="RuleBase" id="RU004070"/>
    </source>
</evidence>
<dbReference type="GO" id="GO:0017116">
    <property type="term" value="F:single-stranded DNA helicase activity"/>
    <property type="evidence" value="ECO:0007669"/>
    <property type="project" value="TreeGrafter"/>
</dbReference>
<keyword evidence="8" id="KW-0614">Plasmid</keyword>
<dbReference type="EMBL" id="CP001789">
    <property type="protein sequence ID" value="ACX73615.1"/>
    <property type="molecule type" value="Genomic_DNA"/>
</dbReference>
<dbReference type="GO" id="GO:0042555">
    <property type="term" value="C:MCM complex"/>
    <property type="evidence" value="ECO:0007669"/>
    <property type="project" value="TreeGrafter"/>
</dbReference>
<dbReference type="PANTHER" id="PTHR11630:SF66">
    <property type="entry name" value="DNA REPLICATION LICENSING FACTOR MCM4"/>
    <property type="match status" value="1"/>
</dbReference>
<keyword evidence="5 6" id="KW-0238">DNA-binding</keyword>
<dbReference type="PANTHER" id="PTHR11630">
    <property type="entry name" value="DNA REPLICATION LICENSING FACTOR MCM FAMILY MEMBER"/>
    <property type="match status" value="1"/>
</dbReference>
<keyword evidence="4 6" id="KW-0067">ATP-binding</keyword>
<evidence type="ECO:0000256" key="2">
    <source>
        <dbReference type="ARBA" id="ARBA00022705"/>
    </source>
</evidence>
<feature type="domain" description="MCM C-terminal AAA(+) ATPase" evidence="7">
    <location>
        <begin position="567"/>
        <end position="759"/>
    </location>
</feature>
<dbReference type="SUPFAM" id="SSF52540">
    <property type="entry name" value="P-loop containing nucleoside triphosphate hydrolases"/>
    <property type="match status" value="1"/>
</dbReference>
<dbReference type="InterPro" id="IPR041562">
    <property type="entry name" value="MCM_lid"/>
</dbReference>
<proteinExistence type="inferred from homology"/>
<dbReference type="GO" id="GO:0003697">
    <property type="term" value="F:single-stranded DNA binding"/>
    <property type="evidence" value="ECO:0007669"/>
    <property type="project" value="TreeGrafter"/>
</dbReference>
<sequence>MDNYVDSSINNLSNNSDEFEHLNIKIDTIFKQDVKALLGFLKAKVSNSKDLDRERKFAHNRGLLDDNDFPTKKAINILEILFKLFPDIDFTNIDTIKLIDITEIVDKINQIMENNNQIINTELTCINSESENGNSINSDKEVLTCINSESENGNSINSDKEVLTCINSELIQVNNINNMDKIKSSLNKIKEDIRKLCNELLKKEGVNKSSMPKDAFYDCINWLLNSSLDFRYIEENIKDLNASLSAYKVTISYLKKIQWIYEDTTGLYKLNVDKFLSDLNRSGLLKKVEYEKKIATNDYDEETRDRMAGAYEKLVRGFHVDDSGVFRFEFGDGSLDQYYVSSYLLNNTWHVIDRLQRNYFLNWRKEHVSAIECNNTVLFPLLKCHFTNIPMTAKEYIQYPDPSKVGKLIVVEAEVLETSPIKNIVICAEYGEEDNPHIEYFDLNTKKIPEVIKIGSGEDKRELKLIRKYIHTVQEFLLQQPIDELNPKEEPKPIKAVWVGAEGLFDVGAKVRVVGILDIDKSDRPISPYLIRILSIEEIEEFSHGLSEEDIKIAKDYYNSKKGDLFRIADDLFPNIVDNELLKVAVLLQLCNVESEPRDGFNWNIHILMVGDPSTGKSRVLKRVYTLFPNNQYVDLTNATQAGLVGAIEKIKGYLGEVYSFRRGAIPKANGAVLCLDEKNKDTYKYFNTSMEDGFTKVNKVGRDIHLKTNCAYLWGCNPKREKFDLDRTLTEQIDIPDSILSRFDLIFALFNNVKEKEDIKQIVRAIKGGNEKGYVDEDVLKRYILYARTFNPVISDEIDDFIVDYYYELQGKSEMIDARVIKSLLKLVRAIAKAHLRNEVKKEDFELAKQIYQKYLDTILYDPESGVYDFGKLGKATKSERDKMDKLIEIIKELSELRDDNLAPQVDIEERAKELLGIEGHEVERLLNKLKGEGEVYNPRAGMWGLT</sequence>
<accession>C9RIH8</accession>
<keyword evidence="3 6" id="KW-0547">Nucleotide-binding</keyword>
<dbReference type="OrthoDB" id="6747at2157"/>
<evidence type="ECO:0000256" key="5">
    <source>
        <dbReference type="ARBA" id="ARBA00023125"/>
    </source>
</evidence>
<dbReference type="Pfam" id="PF00493">
    <property type="entry name" value="MCM"/>
    <property type="match status" value="1"/>
</dbReference>
<dbReference type="PROSITE" id="PS50051">
    <property type="entry name" value="MCM_2"/>
    <property type="match status" value="1"/>
</dbReference>